<organism evidence="2 3">
    <name type="scientific">Eumeta variegata</name>
    <name type="common">Bagworm moth</name>
    <name type="synonym">Eumeta japonica</name>
    <dbReference type="NCBI Taxonomy" id="151549"/>
    <lineage>
        <taxon>Eukaryota</taxon>
        <taxon>Metazoa</taxon>
        <taxon>Ecdysozoa</taxon>
        <taxon>Arthropoda</taxon>
        <taxon>Hexapoda</taxon>
        <taxon>Insecta</taxon>
        <taxon>Pterygota</taxon>
        <taxon>Neoptera</taxon>
        <taxon>Endopterygota</taxon>
        <taxon>Lepidoptera</taxon>
        <taxon>Glossata</taxon>
        <taxon>Ditrysia</taxon>
        <taxon>Tineoidea</taxon>
        <taxon>Psychidae</taxon>
        <taxon>Oiketicinae</taxon>
        <taxon>Eumeta</taxon>
    </lineage>
</organism>
<protein>
    <submittedName>
        <fullName evidence="2">Uncharacterized protein</fullName>
    </submittedName>
</protein>
<accession>A0A4C1WAN0</accession>
<comment type="caution">
    <text evidence="2">The sequence shown here is derived from an EMBL/GenBank/DDBJ whole genome shotgun (WGS) entry which is preliminary data.</text>
</comment>
<evidence type="ECO:0000313" key="2">
    <source>
        <dbReference type="EMBL" id="GBP48438.1"/>
    </source>
</evidence>
<keyword evidence="3" id="KW-1185">Reference proteome</keyword>
<dbReference type="EMBL" id="BGZK01000524">
    <property type="protein sequence ID" value="GBP48438.1"/>
    <property type="molecule type" value="Genomic_DNA"/>
</dbReference>
<sequence>MTIGRKGLEIVYEICIIYVVAREINVSAAVKGRAQGWRINIDIVPESTFILNCQTVKTHYILRVVFMQMGRRRASVPYCCRERPKTSSDTADGNPTVTKCAGADSDSEFT</sequence>
<feature type="region of interest" description="Disordered" evidence="1">
    <location>
        <begin position="82"/>
        <end position="110"/>
    </location>
</feature>
<reference evidence="2 3" key="1">
    <citation type="journal article" date="2019" name="Commun. Biol.">
        <title>The bagworm genome reveals a unique fibroin gene that provides high tensile strength.</title>
        <authorList>
            <person name="Kono N."/>
            <person name="Nakamura H."/>
            <person name="Ohtoshi R."/>
            <person name="Tomita M."/>
            <person name="Numata K."/>
            <person name="Arakawa K."/>
        </authorList>
    </citation>
    <scope>NUCLEOTIDE SEQUENCE [LARGE SCALE GENOMIC DNA]</scope>
</reference>
<dbReference type="Proteomes" id="UP000299102">
    <property type="component" value="Unassembled WGS sequence"/>
</dbReference>
<gene>
    <name evidence="2" type="ORF">EVAR_32840_1</name>
</gene>
<feature type="compositionally biased region" description="Polar residues" evidence="1">
    <location>
        <begin position="87"/>
        <end position="97"/>
    </location>
</feature>
<proteinExistence type="predicted"/>
<evidence type="ECO:0000313" key="3">
    <source>
        <dbReference type="Proteomes" id="UP000299102"/>
    </source>
</evidence>
<name>A0A4C1WAN0_EUMVA</name>
<dbReference type="AlphaFoldDB" id="A0A4C1WAN0"/>
<evidence type="ECO:0000256" key="1">
    <source>
        <dbReference type="SAM" id="MobiDB-lite"/>
    </source>
</evidence>